<proteinExistence type="inferred from homology"/>
<reference evidence="10" key="1">
    <citation type="submission" date="2019-09" db="EMBL/GenBank/DDBJ databases">
        <title>Draft genome information of white flower Hibiscus syriacus.</title>
        <authorList>
            <person name="Kim Y.-M."/>
        </authorList>
    </citation>
    <scope>NUCLEOTIDE SEQUENCE [LARGE SCALE GENOMIC DNA]</scope>
    <source>
        <strain evidence="10">YM2019G1</strain>
    </source>
</reference>
<organism evidence="10 11">
    <name type="scientific">Hibiscus syriacus</name>
    <name type="common">Rose of Sharon</name>
    <dbReference type="NCBI Taxonomy" id="106335"/>
    <lineage>
        <taxon>Eukaryota</taxon>
        <taxon>Viridiplantae</taxon>
        <taxon>Streptophyta</taxon>
        <taxon>Embryophyta</taxon>
        <taxon>Tracheophyta</taxon>
        <taxon>Spermatophyta</taxon>
        <taxon>Magnoliopsida</taxon>
        <taxon>eudicotyledons</taxon>
        <taxon>Gunneridae</taxon>
        <taxon>Pentapetalae</taxon>
        <taxon>rosids</taxon>
        <taxon>malvids</taxon>
        <taxon>Malvales</taxon>
        <taxon>Malvaceae</taxon>
        <taxon>Malvoideae</taxon>
        <taxon>Hibiscus</taxon>
    </lineage>
</organism>
<comment type="subcellular location">
    <subcellularLocation>
        <location evidence="1 9">Vacuole membrane</location>
        <topology evidence="1 9">Multi-pass membrane protein</topology>
    </subcellularLocation>
</comment>
<keyword evidence="9" id="KW-0813">Transport</keyword>
<evidence type="ECO:0000256" key="6">
    <source>
        <dbReference type="ARBA" id="ARBA00022989"/>
    </source>
</evidence>
<keyword evidence="3" id="KW-0410">Iron transport</keyword>
<evidence type="ECO:0000313" key="10">
    <source>
        <dbReference type="EMBL" id="KAE8731215.1"/>
    </source>
</evidence>
<dbReference type="GO" id="GO:0030026">
    <property type="term" value="P:intracellular manganese ion homeostasis"/>
    <property type="evidence" value="ECO:0007669"/>
    <property type="project" value="InterPro"/>
</dbReference>
<keyword evidence="5 9" id="KW-0812">Transmembrane</keyword>
<protein>
    <recommendedName>
        <fullName evidence="9">Vacuolar iron transporter</fullName>
    </recommendedName>
</protein>
<keyword evidence="3" id="KW-0408">Iron</keyword>
<dbReference type="EMBL" id="VEPZ02000196">
    <property type="protein sequence ID" value="KAE8731215.1"/>
    <property type="molecule type" value="Genomic_DNA"/>
</dbReference>
<keyword evidence="9" id="KW-0406">Ion transport</keyword>
<comment type="caution">
    <text evidence="10">The sequence shown here is derived from an EMBL/GenBank/DDBJ whole genome shotgun (WGS) entry which is preliminary data.</text>
</comment>
<evidence type="ECO:0000256" key="4">
    <source>
        <dbReference type="ARBA" id="ARBA00022554"/>
    </source>
</evidence>
<sequence length="109" mass="12269">METTNGASSFNNQKLTIPAVNDVERQTDMEPEANDDFDYSKRSQWLRAAVLGANDGLVSTASLMMGVGAVKQDWLNQVDRIQWPLNFVSFYFFFSLPFGFVCHATATMF</sequence>
<keyword evidence="4 9" id="KW-0926">Vacuole</keyword>
<evidence type="ECO:0000256" key="2">
    <source>
        <dbReference type="ARBA" id="ARBA00007049"/>
    </source>
</evidence>
<dbReference type="Proteomes" id="UP000436088">
    <property type="component" value="Unassembled WGS sequence"/>
</dbReference>
<dbReference type="InterPro" id="IPR008217">
    <property type="entry name" value="Ccc1_fam"/>
</dbReference>
<name>A0A6A3CP09_HIBSY</name>
<dbReference type="GO" id="GO:0140315">
    <property type="term" value="F:iron ion sequestering activity"/>
    <property type="evidence" value="ECO:0007669"/>
    <property type="project" value="UniProtKB-UniRule"/>
</dbReference>
<feature type="transmembrane region" description="Helical" evidence="9">
    <location>
        <begin position="90"/>
        <end position="108"/>
    </location>
</feature>
<dbReference type="GO" id="GO:0005774">
    <property type="term" value="C:vacuolar membrane"/>
    <property type="evidence" value="ECO:0007669"/>
    <property type="project" value="UniProtKB-SubCell"/>
</dbReference>
<comment type="function">
    <text evidence="9">Vacuolar Fe(2+) uptake transporter.</text>
</comment>
<comment type="caution">
    <text evidence="9">Lacks conserved residue(s) required for the propagation of feature annotation.</text>
</comment>
<keyword evidence="11" id="KW-1185">Reference proteome</keyword>
<comment type="similarity">
    <text evidence="2 9">Belongs to the CCC1 family.</text>
</comment>
<comment type="catalytic activity">
    <reaction evidence="8">
        <text>Fe(2+)(in) = Fe(2+)(out)</text>
        <dbReference type="Rhea" id="RHEA:28486"/>
        <dbReference type="ChEBI" id="CHEBI:29033"/>
    </reaction>
    <physiologicalReaction direction="left-to-right" evidence="8">
        <dbReference type="Rhea" id="RHEA:28487"/>
    </physiologicalReaction>
</comment>
<gene>
    <name evidence="10" type="ORF">F3Y22_tig00002840pilonHSYRG00684</name>
</gene>
<evidence type="ECO:0000256" key="3">
    <source>
        <dbReference type="ARBA" id="ARBA00022496"/>
    </source>
</evidence>
<dbReference type="GO" id="GO:0005384">
    <property type="term" value="F:manganese ion transmembrane transporter activity"/>
    <property type="evidence" value="ECO:0007669"/>
    <property type="project" value="InterPro"/>
</dbReference>
<evidence type="ECO:0000256" key="5">
    <source>
        <dbReference type="ARBA" id="ARBA00022692"/>
    </source>
</evidence>
<keyword evidence="6 9" id="KW-1133">Transmembrane helix</keyword>
<dbReference type="GO" id="GO:0005381">
    <property type="term" value="F:iron ion transmembrane transporter activity"/>
    <property type="evidence" value="ECO:0007669"/>
    <property type="project" value="UniProtKB-UniRule"/>
</dbReference>
<evidence type="ECO:0000256" key="8">
    <source>
        <dbReference type="ARBA" id="ARBA00044464"/>
    </source>
</evidence>
<dbReference type="Pfam" id="PF01988">
    <property type="entry name" value="VIT1"/>
    <property type="match status" value="1"/>
</dbReference>
<evidence type="ECO:0000256" key="7">
    <source>
        <dbReference type="ARBA" id="ARBA00023136"/>
    </source>
</evidence>
<evidence type="ECO:0000256" key="1">
    <source>
        <dbReference type="ARBA" id="ARBA00004128"/>
    </source>
</evidence>
<dbReference type="PANTHER" id="PTHR31851">
    <property type="entry name" value="FE(2+)/MN(2+) TRANSPORTER PCL1"/>
    <property type="match status" value="1"/>
</dbReference>
<evidence type="ECO:0000313" key="11">
    <source>
        <dbReference type="Proteomes" id="UP000436088"/>
    </source>
</evidence>
<keyword evidence="7 9" id="KW-0472">Membrane</keyword>
<evidence type="ECO:0000256" key="9">
    <source>
        <dbReference type="RuleBase" id="RU369115"/>
    </source>
</evidence>
<accession>A0A6A3CP09</accession>
<dbReference type="AlphaFoldDB" id="A0A6A3CP09"/>